<keyword evidence="1" id="KW-0472">Membrane</keyword>
<dbReference type="AlphaFoldDB" id="A0A2W5U5M9"/>
<sequence length="93" mass="9936">MGVVLVSLSGAMLLFVDRLILWLGLGVGLLVLPLAVYRQLNPLKANVGDAVAVLVGLDTREGVVTALNDDGYQVATERGEVAVNRHDLLRVRS</sequence>
<proteinExistence type="predicted"/>
<gene>
    <name evidence="2" type="ORF">DI536_34830</name>
</gene>
<evidence type="ECO:0000313" key="3">
    <source>
        <dbReference type="Proteomes" id="UP000249061"/>
    </source>
</evidence>
<dbReference type="EMBL" id="QFQP01000064">
    <property type="protein sequence ID" value="PZR04108.1"/>
    <property type="molecule type" value="Genomic_DNA"/>
</dbReference>
<reference evidence="2 3" key="1">
    <citation type="submission" date="2017-08" db="EMBL/GenBank/DDBJ databases">
        <title>Infants hospitalized years apart are colonized by the same room-sourced microbial strains.</title>
        <authorList>
            <person name="Brooks B."/>
            <person name="Olm M.R."/>
            <person name="Firek B.A."/>
            <person name="Baker R."/>
            <person name="Thomas B.C."/>
            <person name="Morowitz M.J."/>
            <person name="Banfield J.F."/>
        </authorList>
    </citation>
    <scope>NUCLEOTIDE SEQUENCE [LARGE SCALE GENOMIC DNA]</scope>
    <source>
        <strain evidence="2">S2_003_000_R2_14</strain>
    </source>
</reference>
<feature type="transmembrane region" description="Helical" evidence="1">
    <location>
        <begin position="20"/>
        <end position="37"/>
    </location>
</feature>
<accession>A0A2W5U5M9</accession>
<keyword evidence="1" id="KW-1133">Transmembrane helix</keyword>
<evidence type="ECO:0000313" key="2">
    <source>
        <dbReference type="EMBL" id="PZR04108.1"/>
    </source>
</evidence>
<protein>
    <submittedName>
        <fullName evidence="2">Uncharacterized protein</fullName>
    </submittedName>
</protein>
<name>A0A2W5U5M9_9BACT</name>
<organism evidence="2 3">
    <name type="scientific">Archangium gephyra</name>
    <dbReference type="NCBI Taxonomy" id="48"/>
    <lineage>
        <taxon>Bacteria</taxon>
        <taxon>Pseudomonadati</taxon>
        <taxon>Myxococcota</taxon>
        <taxon>Myxococcia</taxon>
        <taxon>Myxococcales</taxon>
        <taxon>Cystobacterineae</taxon>
        <taxon>Archangiaceae</taxon>
        <taxon>Archangium</taxon>
    </lineage>
</organism>
<dbReference type="Proteomes" id="UP000249061">
    <property type="component" value="Unassembled WGS sequence"/>
</dbReference>
<evidence type="ECO:0000256" key="1">
    <source>
        <dbReference type="SAM" id="Phobius"/>
    </source>
</evidence>
<keyword evidence="1" id="KW-0812">Transmembrane</keyword>
<comment type="caution">
    <text evidence="2">The sequence shown here is derived from an EMBL/GenBank/DDBJ whole genome shotgun (WGS) entry which is preliminary data.</text>
</comment>